<reference evidence="3" key="2">
    <citation type="journal article" date="2016" name="Genome Announc.">
        <title>Draft Genome Sequences of Two Novel Amoeba-Resistant Intranuclear Bacteria, 'Candidatus Berkiella cookevillensis' and 'Candidatus Berkiella aquae'.</title>
        <authorList>
            <person name="Mehari Y.T."/>
            <person name="Arivett B.A."/>
            <person name="Farone A.L."/>
            <person name="Gunderson J.H."/>
            <person name="Farone M.B."/>
        </authorList>
    </citation>
    <scope>NUCLEOTIDE SEQUENCE</scope>
    <source>
        <strain evidence="3">HT99</strain>
    </source>
</reference>
<dbReference type="AlphaFoldDB" id="A0A0Q9YLQ4"/>
<dbReference type="OrthoDB" id="5419426at2"/>
<evidence type="ECO:0000313" key="2">
    <source>
        <dbReference type="EMBL" id="KRG21628.1"/>
    </source>
</evidence>
<dbReference type="Gene3D" id="3.40.630.30">
    <property type="match status" value="1"/>
</dbReference>
<accession>A0A0Q9YLQ4</accession>
<evidence type="ECO:0000313" key="4">
    <source>
        <dbReference type="Proteomes" id="UP000051497"/>
    </source>
</evidence>
<sequence length="163" mass="18264">MDYQIIPITMAHIEGFRKAVDSVAREKHYLSFLEGPPFEMSKAFVEANLAEGWPHLLAVRAQEVIGWCDITSLNRPVYAHCGELGIGIVADYRGQGIGQALILAALQKAKEKGLSRIELTVFENNLPAIKLYEKCGFMIEGKKRLAVKIDDHYQDLICMALFI</sequence>
<dbReference type="CDD" id="cd04301">
    <property type="entry name" value="NAT_SF"/>
    <property type="match status" value="1"/>
</dbReference>
<evidence type="ECO:0000259" key="1">
    <source>
        <dbReference type="PROSITE" id="PS51186"/>
    </source>
</evidence>
<keyword evidence="2" id="KW-0012">Acyltransferase</keyword>
<reference evidence="3" key="3">
    <citation type="submission" date="2021-06" db="EMBL/GenBank/DDBJ databases">
        <title>Genomic Description and Analysis of Intracellular Bacteria, Candidatus Berkiella cookevillensis and Candidatus Berkiella aquae.</title>
        <authorList>
            <person name="Kidane D.T."/>
            <person name="Mehari Y.T."/>
            <person name="Rice F.C."/>
            <person name="Arivett B.A."/>
            <person name="Farone A.L."/>
            <person name="Berk S.G."/>
            <person name="Farone M.B."/>
        </authorList>
    </citation>
    <scope>NUCLEOTIDE SEQUENCE</scope>
    <source>
        <strain evidence="3">HT99</strain>
    </source>
</reference>
<organism evidence="2">
    <name type="scientific">Candidatus Berkiella aquae</name>
    <dbReference type="NCBI Taxonomy" id="295108"/>
    <lineage>
        <taxon>Bacteria</taxon>
        <taxon>Pseudomonadati</taxon>
        <taxon>Pseudomonadota</taxon>
        <taxon>Gammaproteobacteria</taxon>
        <taxon>Candidatus Berkiellales</taxon>
        <taxon>Candidatus Berkiellaceae</taxon>
        <taxon>Candidatus Berkiella</taxon>
    </lineage>
</organism>
<dbReference type="EMBL" id="LKAJ02000001">
    <property type="protein sequence ID" value="MCS5711556.1"/>
    <property type="molecule type" value="Genomic_DNA"/>
</dbReference>
<feature type="domain" description="N-acetyltransferase" evidence="1">
    <location>
        <begin position="3"/>
        <end position="163"/>
    </location>
</feature>
<dbReference type="InterPro" id="IPR000182">
    <property type="entry name" value="GNAT_dom"/>
</dbReference>
<protein>
    <submittedName>
        <fullName evidence="3">GNAT family N-acetyltransferase</fullName>
    </submittedName>
    <submittedName>
        <fullName evidence="2">Putative phosphinothricin acetyltransferase YwnH</fullName>
        <ecNumber evidence="2">2.3.1.183</ecNumber>
    </submittedName>
</protein>
<dbReference type="InterPro" id="IPR016181">
    <property type="entry name" value="Acyl_CoA_acyltransferase"/>
</dbReference>
<dbReference type="SUPFAM" id="SSF55729">
    <property type="entry name" value="Acyl-CoA N-acyltransferases (Nat)"/>
    <property type="match status" value="1"/>
</dbReference>
<dbReference type="EC" id="2.3.1.183" evidence="2"/>
<dbReference type="PROSITE" id="PS51186">
    <property type="entry name" value="GNAT"/>
    <property type="match status" value="1"/>
</dbReference>
<dbReference type="Pfam" id="PF00583">
    <property type="entry name" value="Acetyltransf_1"/>
    <property type="match status" value="1"/>
</dbReference>
<dbReference type="Proteomes" id="UP000051497">
    <property type="component" value="Unassembled WGS sequence"/>
</dbReference>
<comment type="caution">
    <text evidence="2">The sequence shown here is derived from an EMBL/GenBank/DDBJ whole genome shotgun (WGS) entry which is preliminary data.</text>
</comment>
<dbReference type="EMBL" id="LKAJ01000004">
    <property type="protein sequence ID" value="KRG21628.1"/>
    <property type="molecule type" value="Genomic_DNA"/>
</dbReference>
<gene>
    <name evidence="2" type="primary">ywnH</name>
    <name evidence="3" type="ORF">HT99x_008915</name>
    <name evidence="2" type="ORF">HT99x_01381</name>
</gene>
<proteinExistence type="predicted"/>
<evidence type="ECO:0000313" key="3">
    <source>
        <dbReference type="EMBL" id="MCS5711556.1"/>
    </source>
</evidence>
<dbReference type="PANTHER" id="PTHR43415:SF5">
    <property type="entry name" value="ACETYLTRANSFERASE"/>
    <property type="match status" value="1"/>
</dbReference>
<dbReference type="PANTHER" id="PTHR43415">
    <property type="entry name" value="SPERMIDINE N(1)-ACETYLTRANSFERASE"/>
    <property type="match status" value="1"/>
</dbReference>
<keyword evidence="2" id="KW-0808">Transferase</keyword>
<name>A0A0Q9YLQ4_9GAMM</name>
<dbReference type="STRING" id="295108.HT99x_01381"/>
<reference evidence="2" key="1">
    <citation type="submission" date="2015-09" db="EMBL/GenBank/DDBJ databases">
        <title>Draft Genome Sequences of Two Novel Amoeba-resistant Intranuclear Bacteria, Candidatus Berkiella cookevillensis and Candidatus Berkiella aquae.</title>
        <authorList>
            <person name="Mehari Y.T."/>
            <person name="Arivett B.A."/>
            <person name="Farone A.L."/>
            <person name="Gunderson J.H."/>
            <person name="Farone M.B."/>
        </authorList>
    </citation>
    <scope>NUCLEOTIDE SEQUENCE [LARGE SCALE GENOMIC DNA]</scope>
    <source>
        <strain evidence="2">HT99</strain>
    </source>
</reference>
<dbReference type="RefSeq" id="WP_075066005.1">
    <property type="nucleotide sequence ID" value="NZ_LKAJ02000001.1"/>
</dbReference>
<keyword evidence="4" id="KW-1185">Reference proteome</keyword>
<dbReference type="GO" id="GO:0102971">
    <property type="term" value="F:phosphinothricin N-acetyltransferase activity"/>
    <property type="evidence" value="ECO:0007669"/>
    <property type="project" value="UniProtKB-EC"/>
</dbReference>